<dbReference type="PIRSF" id="PIRSF001092">
    <property type="entry name" value="Alpha-L-fucosidase"/>
    <property type="match status" value="1"/>
</dbReference>
<dbReference type="GO" id="GO:0016139">
    <property type="term" value="P:glycoside catabolic process"/>
    <property type="evidence" value="ECO:0007669"/>
    <property type="project" value="TreeGrafter"/>
</dbReference>
<dbReference type="InterPro" id="IPR057739">
    <property type="entry name" value="Glyco_hydro_29_N"/>
</dbReference>
<dbReference type="InterPro" id="IPR016286">
    <property type="entry name" value="FUC_metazoa-typ"/>
</dbReference>
<accession>A0A9D2SCV3</accession>
<dbReference type="InterPro" id="IPR017853">
    <property type="entry name" value="GH"/>
</dbReference>
<dbReference type="InterPro" id="IPR000933">
    <property type="entry name" value="Glyco_hydro_29"/>
</dbReference>
<reference evidence="9" key="2">
    <citation type="submission" date="2021-04" db="EMBL/GenBank/DDBJ databases">
        <authorList>
            <person name="Gilroy R."/>
        </authorList>
    </citation>
    <scope>NUCLEOTIDE SEQUENCE</scope>
    <source>
        <strain evidence="9">USAMLcec3-2134</strain>
    </source>
</reference>
<evidence type="ECO:0000256" key="4">
    <source>
        <dbReference type="ARBA" id="ARBA00022729"/>
    </source>
</evidence>
<evidence type="ECO:0000256" key="1">
    <source>
        <dbReference type="ARBA" id="ARBA00004071"/>
    </source>
</evidence>
<dbReference type="EC" id="3.2.1.51" evidence="3"/>
<dbReference type="PRINTS" id="PR00741">
    <property type="entry name" value="GLHYDRLASE29"/>
</dbReference>
<comment type="function">
    <text evidence="1">Alpha-L-fucosidase is responsible for hydrolyzing the alpha-1,6-linked fucose joined to the reducing-end N-acetylglucosamine of the carbohydrate moieties of glycoproteins.</text>
</comment>
<dbReference type="AlphaFoldDB" id="A0A9D2SCV3"/>
<feature type="domain" description="Glycoside hydrolase family 29 N-terminal" evidence="8">
    <location>
        <begin position="15"/>
        <end position="359"/>
    </location>
</feature>
<keyword evidence="5" id="KW-0378">Hydrolase</keyword>
<evidence type="ECO:0000256" key="7">
    <source>
        <dbReference type="PIRSR" id="PIRSR001092-1"/>
    </source>
</evidence>
<feature type="site" description="May be important for catalysis" evidence="7">
    <location>
        <position position="292"/>
    </location>
</feature>
<evidence type="ECO:0000256" key="5">
    <source>
        <dbReference type="ARBA" id="ARBA00022801"/>
    </source>
</evidence>
<organism evidence="9 10">
    <name type="scientific">Candidatus Eisenbergiella merdigallinarum</name>
    <dbReference type="NCBI Taxonomy" id="2838552"/>
    <lineage>
        <taxon>Bacteria</taxon>
        <taxon>Bacillati</taxon>
        <taxon>Bacillota</taxon>
        <taxon>Clostridia</taxon>
        <taxon>Lachnospirales</taxon>
        <taxon>Lachnospiraceae</taxon>
        <taxon>Eisenbergiella</taxon>
    </lineage>
</organism>
<dbReference type="PANTHER" id="PTHR10030">
    <property type="entry name" value="ALPHA-L-FUCOSIDASE"/>
    <property type="match status" value="1"/>
</dbReference>
<sequence>MQTKLLKDGVHGYTQEDRYVPPKEKEVQEHLKWFMGLKLGFMMHWAPGCQIGTLESWPLSDQDGSWSQADVDWTDIETFKQQYIDANKTFNPVRFRPDHMAELAKECGFQYLLFTTKHHDGFCMFDTQTTDYKITDPSCPFHSSPYADVTRCLYDEFRKRGMAISVYFSKPDWHSDDYWHRAFGPAPTRNVNYSVEEHPDLWERFVSYTHAQLEELGTRYGKIDCLWLDGGWVNPDNLGQDIRLGEIVGKLRSTTQPHLIVCDRTAGGEFENIVTPEKQLPDTALSIPWEICTPVGQRFSFHYTDTFKSGRQLVHLLLDVVSKGGNLALNVAPQPNGALPEGAVASLRELGRWLRIHGEGIYQTAAAAPYSIRNIRYTAKGDTLFVFFLYEECASLPLNLHLKTSATPSRIRLMRTGQEIPFRRQGDELLLDTSQIDRNAAFYADCFVLEH</sequence>
<gene>
    <name evidence="9" type="ORF">H9763_00575</name>
</gene>
<evidence type="ECO:0000313" key="9">
    <source>
        <dbReference type="EMBL" id="HJB89947.1"/>
    </source>
</evidence>
<dbReference type="SMART" id="SM00812">
    <property type="entry name" value="Alpha_L_fucos"/>
    <property type="match status" value="1"/>
</dbReference>
<dbReference type="Proteomes" id="UP000886883">
    <property type="component" value="Unassembled WGS sequence"/>
</dbReference>
<dbReference type="Gene3D" id="3.20.20.80">
    <property type="entry name" value="Glycosidases"/>
    <property type="match status" value="1"/>
</dbReference>
<dbReference type="Pfam" id="PF01120">
    <property type="entry name" value="Alpha_L_fucos"/>
    <property type="match status" value="1"/>
</dbReference>
<proteinExistence type="inferred from homology"/>
<evidence type="ECO:0000313" key="10">
    <source>
        <dbReference type="Proteomes" id="UP000886883"/>
    </source>
</evidence>
<evidence type="ECO:0000256" key="6">
    <source>
        <dbReference type="ARBA" id="ARBA00023295"/>
    </source>
</evidence>
<dbReference type="GO" id="GO:0006004">
    <property type="term" value="P:fucose metabolic process"/>
    <property type="evidence" value="ECO:0007669"/>
    <property type="project" value="InterPro"/>
</dbReference>
<protein>
    <recommendedName>
        <fullName evidence="3">alpha-L-fucosidase</fullName>
        <ecNumber evidence="3">3.2.1.51</ecNumber>
    </recommendedName>
</protein>
<evidence type="ECO:0000256" key="3">
    <source>
        <dbReference type="ARBA" id="ARBA00012662"/>
    </source>
</evidence>
<dbReference type="GO" id="GO:0004560">
    <property type="term" value="F:alpha-L-fucosidase activity"/>
    <property type="evidence" value="ECO:0007669"/>
    <property type="project" value="InterPro"/>
</dbReference>
<keyword evidence="4" id="KW-0732">Signal</keyword>
<evidence type="ECO:0000256" key="2">
    <source>
        <dbReference type="ARBA" id="ARBA00007951"/>
    </source>
</evidence>
<dbReference type="PANTHER" id="PTHR10030:SF37">
    <property type="entry name" value="ALPHA-L-FUCOSIDASE-RELATED"/>
    <property type="match status" value="1"/>
</dbReference>
<comment type="similarity">
    <text evidence="2">Belongs to the glycosyl hydrolase 29 family.</text>
</comment>
<dbReference type="EMBL" id="DWXE01000001">
    <property type="protein sequence ID" value="HJB89947.1"/>
    <property type="molecule type" value="Genomic_DNA"/>
</dbReference>
<comment type="caution">
    <text evidence="9">The sequence shown here is derived from an EMBL/GenBank/DDBJ whole genome shotgun (WGS) entry which is preliminary data.</text>
</comment>
<reference evidence="9" key="1">
    <citation type="journal article" date="2021" name="PeerJ">
        <title>Extensive microbial diversity within the chicken gut microbiome revealed by metagenomics and culture.</title>
        <authorList>
            <person name="Gilroy R."/>
            <person name="Ravi A."/>
            <person name="Getino M."/>
            <person name="Pursley I."/>
            <person name="Horton D.L."/>
            <person name="Alikhan N.F."/>
            <person name="Baker D."/>
            <person name="Gharbi K."/>
            <person name="Hall N."/>
            <person name="Watson M."/>
            <person name="Adriaenssens E.M."/>
            <person name="Foster-Nyarko E."/>
            <person name="Jarju S."/>
            <person name="Secka A."/>
            <person name="Antonio M."/>
            <person name="Oren A."/>
            <person name="Chaudhuri R.R."/>
            <person name="La Ragione R."/>
            <person name="Hildebrand F."/>
            <person name="Pallen M.J."/>
        </authorList>
    </citation>
    <scope>NUCLEOTIDE SEQUENCE</scope>
    <source>
        <strain evidence="9">USAMLcec3-2134</strain>
    </source>
</reference>
<keyword evidence="6" id="KW-0326">Glycosidase</keyword>
<name>A0A9D2SCV3_9FIRM</name>
<evidence type="ECO:0000259" key="8">
    <source>
        <dbReference type="Pfam" id="PF01120"/>
    </source>
</evidence>
<dbReference type="GO" id="GO:0005764">
    <property type="term" value="C:lysosome"/>
    <property type="evidence" value="ECO:0007669"/>
    <property type="project" value="TreeGrafter"/>
</dbReference>
<dbReference type="SUPFAM" id="SSF51445">
    <property type="entry name" value="(Trans)glycosidases"/>
    <property type="match status" value="1"/>
</dbReference>